<evidence type="ECO:0000256" key="3">
    <source>
        <dbReference type="ARBA" id="ARBA00022771"/>
    </source>
</evidence>
<keyword evidence="1" id="KW-0808">Transferase</keyword>
<dbReference type="PROSITE" id="PS50089">
    <property type="entry name" value="ZF_RING_2"/>
    <property type="match status" value="1"/>
</dbReference>
<evidence type="ECO:0000313" key="8">
    <source>
        <dbReference type="Proteomes" id="UP000194236"/>
    </source>
</evidence>
<dbReference type="GO" id="GO:0008270">
    <property type="term" value="F:zinc ion binding"/>
    <property type="evidence" value="ECO:0007669"/>
    <property type="project" value="UniProtKB-KW"/>
</dbReference>
<evidence type="ECO:0000256" key="5">
    <source>
        <dbReference type="PROSITE-ProRule" id="PRU00175"/>
    </source>
</evidence>
<keyword evidence="4" id="KW-0862">Zinc</keyword>
<evidence type="ECO:0000256" key="1">
    <source>
        <dbReference type="ARBA" id="ARBA00022679"/>
    </source>
</evidence>
<accession>A0A1Y3AP58</accession>
<dbReference type="PROSITE" id="PS00518">
    <property type="entry name" value="ZF_RING_1"/>
    <property type="match status" value="1"/>
</dbReference>
<dbReference type="InterPro" id="IPR017907">
    <property type="entry name" value="Znf_RING_CS"/>
</dbReference>
<evidence type="ECO:0000313" key="7">
    <source>
        <dbReference type="EMBL" id="OTF70242.1"/>
    </source>
</evidence>
<protein>
    <recommendedName>
        <fullName evidence="6">RING-type domain-containing protein</fullName>
    </recommendedName>
</protein>
<dbReference type="Gene3D" id="3.30.40.10">
    <property type="entry name" value="Zinc/RING finger domain, C3HC4 (zinc finger)"/>
    <property type="match status" value="1"/>
</dbReference>
<dbReference type="SUPFAM" id="SSF57850">
    <property type="entry name" value="RING/U-box"/>
    <property type="match status" value="1"/>
</dbReference>
<evidence type="ECO:0000259" key="6">
    <source>
        <dbReference type="PROSITE" id="PS50089"/>
    </source>
</evidence>
<reference evidence="7 8" key="1">
    <citation type="submission" date="2017-03" db="EMBL/GenBank/DDBJ databases">
        <title>Genome Survey of Euroglyphus maynei.</title>
        <authorList>
            <person name="Arlian L.G."/>
            <person name="Morgan M.S."/>
            <person name="Rider S.D."/>
        </authorList>
    </citation>
    <scope>NUCLEOTIDE SEQUENCE [LARGE SCALE GENOMIC DNA]</scope>
    <source>
        <strain evidence="7">Arlian Lab</strain>
        <tissue evidence="7">Whole body</tissue>
    </source>
</reference>
<dbReference type="OrthoDB" id="250836at2759"/>
<keyword evidence="8" id="KW-1185">Reference proteome</keyword>
<dbReference type="InterPro" id="IPR045072">
    <property type="entry name" value="MKRN-like"/>
</dbReference>
<feature type="domain" description="RING-type" evidence="6">
    <location>
        <begin position="253"/>
        <end position="316"/>
    </location>
</feature>
<organism evidence="7 8">
    <name type="scientific">Euroglyphus maynei</name>
    <name type="common">Mayne's house dust mite</name>
    <dbReference type="NCBI Taxonomy" id="6958"/>
    <lineage>
        <taxon>Eukaryota</taxon>
        <taxon>Metazoa</taxon>
        <taxon>Ecdysozoa</taxon>
        <taxon>Arthropoda</taxon>
        <taxon>Chelicerata</taxon>
        <taxon>Arachnida</taxon>
        <taxon>Acari</taxon>
        <taxon>Acariformes</taxon>
        <taxon>Sarcoptiformes</taxon>
        <taxon>Astigmata</taxon>
        <taxon>Psoroptidia</taxon>
        <taxon>Analgoidea</taxon>
        <taxon>Pyroglyphidae</taxon>
        <taxon>Pyroglyphinae</taxon>
        <taxon>Euroglyphus</taxon>
    </lineage>
</organism>
<evidence type="ECO:0000256" key="4">
    <source>
        <dbReference type="ARBA" id="ARBA00022833"/>
    </source>
</evidence>
<dbReference type="CDD" id="cd19609">
    <property type="entry name" value="NTD_TDP-43"/>
    <property type="match status" value="1"/>
</dbReference>
<dbReference type="InterPro" id="IPR041105">
    <property type="entry name" value="TDP-43_N"/>
</dbReference>
<dbReference type="Proteomes" id="UP000194236">
    <property type="component" value="Unassembled WGS sequence"/>
</dbReference>
<dbReference type="PANTHER" id="PTHR11224">
    <property type="entry name" value="MAKORIN-RELATED"/>
    <property type="match status" value="1"/>
</dbReference>
<comment type="caution">
    <text evidence="7">The sequence shown here is derived from an EMBL/GenBank/DDBJ whole genome shotgun (WGS) entry which is preliminary data.</text>
</comment>
<dbReference type="Pfam" id="PF18694">
    <property type="entry name" value="TDP-43_N"/>
    <property type="match status" value="1"/>
</dbReference>
<dbReference type="EMBL" id="MUJZ01066548">
    <property type="protein sequence ID" value="OTF70242.1"/>
    <property type="molecule type" value="Genomic_DNA"/>
</dbReference>
<proteinExistence type="predicted"/>
<dbReference type="PANTHER" id="PTHR11224:SF10">
    <property type="entry name" value="IP09428P-RELATED"/>
    <property type="match status" value="1"/>
</dbReference>
<dbReference type="Pfam" id="PF13639">
    <property type="entry name" value="zf-RING_2"/>
    <property type="match status" value="1"/>
</dbReference>
<dbReference type="InterPro" id="IPR001841">
    <property type="entry name" value="Znf_RING"/>
</dbReference>
<evidence type="ECO:0000256" key="2">
    <source>
        <dbReference type="ARBA" id="ARBA00022723"/>
    </source>
</evidence>
<name>A0A1Y3AP58_EURMA</name>
<keyword evidence="3 5" id="KW-0863">Zinc-finger</keyword>
<sequence>MNRKWKSTYHNGNRIAICECLGKLPVYVPLESDGTLLVSKLSSIFPGAVNVQYMIGMNGWRIPKIIDGRIQEPPFDLGGWKCCDYFYCITIKNTSKMSDFDTVKFYEFLSARNLCRTYFYDGFCMQQIQQNCHGVHGDFCKECQFYALHPFNSDLRQQHEIECMAKKLKKIDIENCPENIDPDGIYGKLISSSICPRYEQYGHCNQQENRNCQLIHGDLCDICGRYSLHPFCELEREKHVQQCIEDLEMNRTCSICLEIIGQTPPPVSNSGYGDKIKFKQIDKCFGRLKNCCHIFCWDCIDQWRTTSKSSDCPICRIPSESVLKAYV</sequence>
<keyword evidence="2" id="KW-0479">Metal-binding</keyword>
<dbReference type="AlphaFoldDB" id="A0A1Y3AP58"/>
<gene>
    <name evidence="7" type="ORF">BLA29_004780</name>
</gene>
<dbReference type="GO" id="GO:0061630">
    <property type="term" value="F:ubiquitin protein ligase activity"/>
    <property type="evidence" value="ECO:0007669"/>
    <property type="project" value="InterPro"/>
</dbReference>
<dbReference type="GO" id="GO:0000209">
    <property type="term" value="P:protein polyubiquitination"/>
    <property type="evidence" value="ECO:0007669"/>
    <property type="project" value="InterPro"/>
</dbReference>
<dbReference type="InterPro" id="IPR013083">
    <property type="entry name" value="Znf_RING/FYVE/PHD"/>
</dbReference>
<dbReference type="SMART" id="SM00184">
    <property type="entry name" value="RING"/>
    <property type="match status" value="1"/>
</dbReference>